<dbReference type="InterPro" id="IPR029016">
    <property type="entry name" value="GAF-like_dom_sf"/>
</dbReference>
<feature type="domain" description="PAC" evidence="8">
    <location>
        <begin position="469"/>
        <end position="519"/>
    </location>
</feature>
<feature type="domain" description="PAC" evidence="8">
    <location>
        <begin position="336"/>
        <end position="386"/>
    </location>
</feature>
<name>A0A4R9G8K9_9LEPT</name>
<organism evidence="9 10">
    <name type="scientific">Leptospira semungkisensis</name>
    <dbReference type="NCBI Taxonomy" id="2484985"/>
    <lineage>
        <taxon>Bacteria</taxon>
        <taxon>Pseudomonadati</taxon>
        <taxon>Spirochaetota</taxon>
        <taxon>Spirochaetia</taxon>
        <taxon>Leptospirales</taxon>
        <taxon>Leptospiraceae</taxon>
        <taxon>Leptospira</taxon>
    </lineage>
</organism>
<dbReference type="SUPFAM" id="SSF55785">
    <property type="entry name" value="PYP-like sensor domain (PAS domain)"/>
    <property type="match status" value="6"/>
</dbReference>
<feature type="domain" description="PAS" evidence="7">
    <location>
        <begin position="7"/>
        <end position="50"/>
    </location>
</feature>
<keyword evidence="4" id="KW-0808">Transferase</keyword>
<dbReference type="InterPro" id="IPR004358">
    <property type="entry name" value="Sig_transdc_His_kin-like_C"/>
</dbReference>
<dbReference type="InterPro" id="IPR036097">
    <property type="entry name" value="HisK_dim/P_sf"/>
</dbReference>
<dbReference type="PROSITE" id="PS50112">
    <property type="entry name" value="PAS"/>
    <property type="match status" value="5"/>
</dbReference>
<dbReference type="Gene3D" id="3.30.565.10">
    <property type="entry name" value="Histidine kinase-like ATPase, C-terminal domain"/>
    <property type="match status" value="1"/>
</dbReference>
<accession>A0A4R9G8K9</accession>
<evidence type="ECO:0000256" key="2">
    <source>
        <dbReference type="ARBA" id="ARBA00012438"/>
    </source>
</evidence>
<comment type="caution">
    <text evidence="9">The sequence shown here is derived from an EMBL/GenBank/DDBJ whole genome shotgun (WGS) entry which is preliminary data.</text>
</comment>
<dbReference type="InterPro" id="IPR003594">
    <property type="entry name" value="HATPase_dom"/>
</dbReference>
<dbReference type="CDD" id="cd00130">
    <property type="entry name" value="PAS"/>
    <property type="match status" value="6"/>
</dbReference>
<dbReference type="InterPro" id="IPR000700">
    <property type="entry name" value="PAS-assoc_C"/>
</dbReference>
<dbReference type="Pfam" id="PF00989">
    <property type="entry name" value="PAS"/>
    <property type="match status" value="1"/>
</dbReference>
<dbReference type="InterPro" id="IPR003661">
    <property type="entry name" value="HisK_dim/P_dom"/>
</dbReference>
<dbReference type="SMART" id="SM00065">
    <property type="entry name" value="GAF"/>
    <property type="match status" value="1"/>
</dbReference>
<dbReference type="EC" id="2.7.13.3" evidence="2"/>
<dbReference type="Pfam" id="PF02518">
    <property type="entry name" value="HATPase_c"/>
    <property type="match status" value="1"/>
</dbReference>
<dbReference type="Gene3D" id="3.30.450.20">
    <property type="entry name" value="PAS domain"/>
    <property type="match status" value="6"/>
</dbReference>
<feature type="domain" description="PAS" evidence="7">
    <location>
        <begin position="659"/>
        <end position="729"/>
    </location>
</feature>
<evidence type="ECO:0000313" key="10">
    <source>
        <dbReference type="Proteomes" id="UP000297453"/>
    </source>
</evidence>
<dbReference type="InterPro" id="IPR005467">
    <property type="entry name" value="His_kinase_dom"/>
</dbReference>
<dbReference type="InterPro" id="IPR003018">
    <property type="entry name" value="GAF"/>
</dbReference>
<dbReference type="GO" id="GO:0000155">
    <property type="term" value="F:phosphorelay sensor kinase activity"/>
    <property type="evidence" value="ECO:0007669"/>
    <property type="project" value="InterPro"/>
</dbReference>
<comment type="catalytic activity">
    <reaction evidence="1">
        <text>ATP + protein L-histidine = ADP + protein N-phospho-L-histidine.</text>
        <dbReference type="EC" id="2.7.13.3"/>
    </reaction>
</comment>
<dbReference type="NCBIfam" id="TIGR00229">
    <property type="entry name" value="sensory_box"/>
    <property type="match status" value="6"/>
</dbReference>
<evidence type="ECO:0000259" key="6">
    <source>
        <dbReference type="PROSITE" id="PS50109"/>
    </source>
</evidence>
<proteinExistence type="predicted"/>
<evidence type="ECO:0000259" key="7">
    <source>
        <dbReference type="PROSITE" id="PS50112"/>
    </source>
</evidence>
<dbReference type="InterPro" id="IPR000014">
    <property type="entry name" value="PAS"/>
</dbReference>
<dbReference type="SUPFAM" id="SSF47384">
    <property type="entry name" value="Homodimeric domain of signal transducing histidine kinase"/>
    <property type="match status" value="1"/>
</dbReference>
<dbReference type="RefSeq" id="WP_135586446.1">
    <property type="nucleotide sequence ID" value="NZ_RQEP01000005.1"/>
</dbReference>
<keyword evidence="5" id="KW-0418">Kinase</keyword>
<feature type="domain" description="PAS" evidence="7">
    <location>
        <begin position="394"/>
        <end position="466"/>
    </location>
</feature>
<protein>
    <recommendedName>
        <fullName evidence="2">histidine kinase</fullName>
        <ecNumber evidence="2">2.7.13.3</ecNumber>
    </recommendedName>
</protein>
<dbReference type="Pfam" id="PF13426">
    <property type="entry name" value="PAS_9"/>
    <property type="match status" value="3"/>
</dbReference>
<evidence type="ECO:0000313" key="9">
    <source>
        <dbReference type="EMBL" id="TGK08016.1"/>
    </source>
</evidence>
<dbReference type="SUPFAM" id="SSF55781">
    <property type="entry name" value="GAF domain-like"/>
    <property type="match status" value="1"/>
</dbReference>
<dbReference type="CDD" id="cd00082">
    <property type="entry name" value="HisKA"/>
    <property type="match status" value="1"/>
</dbReference>
<dbReference type="InterPro" id="IPR013767">
    <property type="entry name" value="PAS_fold"/>
</dbReference>
<dbReference type="PANTHER" id="PTHR43304:SF1">
    <property type="entry name" value="PAC DOMAIN-CONTAINING PROTEIN"/>
    <property type="match status" value="1"/>
</dbReference>
<evidence type="ECO:0000256" key="1">
    <source>
        <dbReference type="ARBA" id="ARBA00000085"/>
    </source>
</evidence>
<feature type="domain" description="PAS" evidence="7">
    <location>
        <begin position="263"/>
        <end position="331"/>
    </location>
</feature>
<evidence type="ECO:0000256" key="4">
    <source>
        <dbReference type="ARBA" id="ARBA00022679"/>
    </source>
</evidence>
<dbReference type="InterPro" id="IPR001610">
    <property type="entry name" value="PAC"/>
</dbReference>
<dbReference type="Pfam" id="PF13188">
    <property type="entry name" value="PAS_8"/>
    <property type="match status" value="2"/>
</dbReference>
<dbReference type="Proteomes" id="UP000297453">
    <property type="component" value="Unassembled WGS sequence"/>
</dbReference>
<dbReference type="OrthoDB" id="2521613at2"/>
<feature type="domain" description="Histidine kinase" evidence="6">
    <location>
        <begin position="1142"/>
        <end position="1308"/>
    </location>
</feature>
<keyword evidence="10" id="KW-1185">Reference proteome</keyword>
<dbReference type="PRINTS" id="PR00344">
    <property type="entry name" value="BCTRLSENSOR"/>
</dbReference>
<dbReference type="SMART" id="SM00387">
    <property type="entry name" value="HATPase_c"/>
    <property type="match status" value="1"/>
</dbReference>
<dbReference type="Pfam" id="PF01590">
    <property type="entry name" value="GAF"/>
    <property type="match status" value="1"/>
</dbReference>
<dbReference type="GO" id="GO:0006355">
    <property type="term" value="P:regulation of DNA-templated transcription"/>
    <property type="evidence" value="ECO:0007669"/>
    <property type="project" value="InterPro"/>
</dbReference>
<dbReference type="EMBL" id="RQEP01000005">
    <property type="protein sequence ID" value="TGK08016.1"/>
    <property type="molecule type" value="Genomic_DNA"/>
</dbReference>
<evidence type="ECO:0000256" key="3">
    <source>
        <dbReference type="ARBA" id="ARBA00022553"/>
    </source>
</evidence>
<dbReference type="SMART" id="SM00086">
    <property type="entry name" value="PAC"/>
    <property type="match status" value="4"/>
</dbReference>
<dbReference type="SUPFAM" id="SSF55874">
    <property type="entry name" value="ATPase domain of HSP90 chaperone/DNA topoisomerase II/histidine kinase"/>
    <property type="match status" value="1"/>
</dbReference>
<dbReference type="InterPro" id="IPR052162">
    <property type="entry name" value="Sensor_kinase/Photoreceptor"/>
</dbReference>
<dbReference type="PROSITE" id="PS50113">
    <property type="entry name" value="PAC"/>
    <property type="match status" value="2"/>
</dbReference>
<reference evidence="9" key="1">
    <citation type="journal article" date="2019" name="PLoS Negl. Trop. Dis.">
        <title>Revisiting the worldwide diversity of Leptospira species in the environment.</title>
        <authorList>
            <person name="Vincent A.T."/>
            <person name="Schiettekatte O."/>
            <person name="Bourhy P."/>
            <person name="Veyrier F.J."/>
            <person name="Picardeau M."/>
        </authorList>
    </citation>
    <scope>NUCLEOTIDE SEQUENCE [LARGE SCALE GENOMIC DNA]</scope>
    <source>
        <strain evidence="9">SSS9</strain>
    </source>
</reference>
<dbReference type="PANTHER" id="PTHR43304">
    <property type="entry name" value="PHYTOCHROME-LIKE PROTEIN CPH1"/>
    <property type="match status" value="1"/>
</dbReference>
<dbReference type="Gene3D" id="3.30.450.40">
    <property type="match status" value="1"/>
</dbReference>
<feature type="domain" description="PAS" evidence="7">
    <location>
        <begin position="527"/>
        <end position="576"/>
    </location>
</feature>
<dbReference type="Gene3D" id="1.10.287.130">
    <property type="match status" value="1"/>
</dbReference>
<dbReference type="InterPro" id="IPR035965">
    <property type="entry name" value="PAS-like_dom_sf"/>
</dbReference>
<dbReference type="InterPro" id="IPR036890">
    <property type="entry name" value="HATPase_C_sf"/>
</dbReference>
<dbReference type="PROSITE" id="PS50109">
    <property type="entry name" value="HIS_KIN"/>
    <property type="match status" value="1"/>
</dbReference>
<dbReference type="SMART" id="SM00091">
    <property type="entry name" value="PAS"/>
    <property type="match status" value="6"/>
</dbReference>
<evidence type="ECO:0000259" key="8">
    <source>
        <dbReference type="PROSITE" id="PS50113"/>
    </source>
</evidence>
<sequence length="1308" mass="147998">MESSTSNLHFLKQFFDRMEDGIFAFSGSGKLLDLNPAAAELIGYTPQELLKISFSKVSNVANSLPEKLKLKERTEWFLDTFSCKDGTSKTMFCQAFRIKGEEGQETSYWLHVRLPKSSETSEVPGLGTEIGWEVLERFFDMNPLPMAITEIETGKYLKVNQQFCIQVKYSEEEILGRSGVDLGFWSSLETRDEVMHTIKKKGFVRDLEIQFMNRLGEEFWGLLSAHPIEFGGSLKLLTVTVPITDRVKEEFEKQKLLEEFKENEEILTQIIRLNPTAITLSRSDGTYLEANDLFLEFVGKTREEVIGKTPVELGVYYDLEDRELIRGLLSQKGLVENLEVKMGSPEGKIRSILFSARVLETGGERKILAIGHDITHIKEAQEDLRDLASELEKSKELFQKLFQLIPSYVVLTDLVSKKVVDVNERFMEFVKVTREEVVGKETIELPVWNNDPETRAKIYQQLLEKGEINNIETIFTSTDGTSIPVLYSGRVINLNGRPHVISLGTDISERTKAEAEAQRLNEEVQHNKELFEKIFHMNPAAVSLSDLATGTYMQVNEAYCELIGYTKEEIIGKTSFQLGIWKTNLDRGKILKELQEVGWSKNVEAAINHSDGTERHVISGNRVFMVGDRMVLLALLIDITDKKKVESERDQYLAQLEESKDLFEKVFDMNPDTVTISDLETGKYINVNSMFHDLMQYNKEEVIGRTVMDLGIWADPEQRGKLVKQLQETGILRDIEVTFKKKDDSTIDTIFSARTVNLLGRPALVAISKDNTLAKAVAREKEEEGKRLSEQTRMLLNMATDSDFASGNMESGLKNIVQMCTKTLDCDRASVWLFKGKERETLTLATGWDRKYNEFMEPSSLDLSDCPSYFSAITTERFVDAMDVIHDPRTSEFADSYSIPLEIDSLLDSPIFLRGELHGVICLEHRGGKRRWKGYEQQFVVTVAEQVTQLTLNSERREAKEELEVAVRTRTSELASALDNLRKTQDQLILSEKMAALGQLVAGIAHEINNPLGAISALSGEVRAYLDSSPERLQKLGPHFAGAEPSFIKRLVEFMREGNRNKEAAVSREERRSILKRMKDRLNQIGFENPYDLADRLMDVGMYTCIDDFPEIFQSNSNIALLDFAIEEIQNYKNAASIRLAVDRTSKIVYALKSFSHIDSSGGKIDTDLAENIETVLTIYHNQIKNGVEVELDFQARPIIPAYPDDLIQVWTNLIYNSLQAMQFKGKIKIAIQDSDSDVSVLISDNGPGIPPEIKAKIFDPFYTTKAPGEGSGLGLDISRRIVLKHGGRIEFSSKPGKTVFKVILPKS</sequence>
<gene>
    <name evidence="9" type="ORF">EHO59_02870</name>
</gene>
<evidence type="ECO:0000256" key="5">
    <source>
        <dbReference type="ARBA" id="ARBA00022777"/>
    </source>
</evidence>
<keyword evidence="3" id="KW-0597">Phosphoprotein</keyword>